<dbReference type="InterPro" id="IPR046342">
    <property type="entry name" value="CBS_dom_sf"/>
</dbReference>
<dbReference type="Pfam" id="PF00571">
    <property type="entry name" value="CBS"/>
    <property type="match status" value="2"/>
</dbReference>
<dbReference type="PROSITE" id="PS51371">
    <property type="entry name" value="CBS"/>
    <property type="match status" value="1"/>
</dbReference>
<keyword evidence="5 14" id="KW-0812">Transmembrane</keyword>
<evidence type="ECO:0000259" key="18">
    <source>
        <dbReference type="PROSITE" id="PS51371"/>
    </source>
</evidence>
<evidence type="ECO:0000256" key="12">
    <source>
        <dbReference type="ARBA" id="ARBA00023122"/>
    </source>
</evidence>
<evidence type="ECO:0000256" key="6">
    <source>
        <dbReference type="ARBA" id="ARBA00022723"/>
    </source>
</evidence>
<dbReference type="GO" id="GO:0005886">
    <property type="term" value="C:plasma membrane"/>
    <property type="evidence" value="ECO:0007669"/>
    <property type="project" value="UniProtKB-SubCell"/>
</dbReference>
<feature type="binding site" evidence="16">
    <location>
        <position position="70"/>
    </location>
    <ligand>
        <name>Zn(2+)</name>
        <dbReference type="ChEBI" id="CHEBI:29105"/>
        <note>catalytic</note>
    </ligand>
</feature>
<keyword evidence="13 14" id="KW-0472">Membrane</keyword>
<comment type="similarity">
    <text evidence="2 14">Belongs to the peptidase M50B family.</text>
</comment>
<evidence type="ECO:0000256" key="16">
    <source>
        <dbReference type="PIRSR" id="PIRSR006404-2"/>
    </source>
</evidence>
<evidence type="ECO:0000256" key="10">
    <source>
        <dbReference type="ARBA" id="ARBA00022989"/>
    </source>
</evidence>
<dbReference type="PATRIC" id="fig|42253.5.peg.2571"/>
<dbReference type="InterPro" id="IPR000644">
    <property type="entry name" value="CBS_dom"/>
</dbReference>
<evidence type="ECO:0000256" key="14">
    <source>
        <dbReference type="PIRNR" id="PIRNR006404"/>
    </source>
</evidence>
<dbReference type="PANTHER" id="PTHR39188">
    <property type="entry name" value="MEMBRANE-ASSOCIATED ZINC METALLOPROTEASE M50B"/>
    <property type="match status" value="1"/>
</dbReference>
<evidence type="ECO:0000256" key="15">
    <source>
        <dbReference type="PIRSR" id="PIRSR006404-1"/>
    </source>
</evidence>
<dbReference type="Gene3D" id="3.10.580.10">
    <property type="entry name" value="CBS-domain"/>
    <property type="match status" value="1"/>
</dbReference>
<keyword evidence="9 14" id="KW-0862">Zinc</keyword>
<dbReference type="OrthoDB" id="9800627at2"/>
<evidence type="ECO:0000256" key="8">
    <source>
        <dbReference type="ARBA" id="ARBA00022801"/>
    </source>
</evidence>
<evidence type="ECO:0000256" key="2">
    <source>
        <dbReference type="ARBA" id="ARBA00007931"/>
    </source>
</evidence>
<dbReference type="GO" id="GO:0008237">
    <property type="term" value="F:metallopeptidase activity"/>
    <property type="evidence" value="ECO:0007669"/>
    <property type="project" value="UniProtKB-UniRule"/>
</dbReference>
<dbReference type="SMART" id="SM00116">
    <property type="entry name" value="CBS"/>
    <property type="match status" value="2"/>
</dbReference>
<evidence type="ECO:0000313" key="20">
    <source>
        <dbReference type="Proteomes" id="UP000069205"/>
    </source>
</evidence>
<dbReference type="EMBL" id="CP011801">
    <property type="protein sequence ID" value="ALA59016.1"/>
    <property type="molecule type" value="Genomic_DNA"/>
</dbReference>
<dbReference type="Pfam" id="PF02163">
    <property type="entry name" value="Peptidase_M50"/>
    <property type="match status" value="2"/>
</dbReference>
<feature type="transmembrane region" description="Helical" evidence="14">
    <location>
        <begin position="143"/>
        <end position="162"/>
    </location>
</feature>
<evidence type="ECO:0000256" key="5">
    <source>
        <dbReference type="ARBA" id="ARBA00022692"/>
    </source>
</evidence>
<gene>
    <name evidence="19" type="ORF">NITMOv2_2603</name>
</gene>
<feature type="transmembrane region" description="Helical" evidence="14">
    <location>
        <begin position="12"/>
        <end position="35"/>
    </location>
</feature>
<feature type="binding site" evidence="16">
    <location>
        <position position="168"/>
    </location>
    <ligand>
        <name>Zn(2+)</name>
        <dbReference type="ChEBI" id="CHEBI:29105"/>
        <note>catalytic</note>
    </ligand>
</feature>
<dbReference type="SUPFAM" id="SSF54631">
    <property type="entry name" value="CBS-domain pair"/>
    <property type="match status" value="1"/>
</dbReference>
<keyword evidence="3 14" id="KW-1003">Cell membrane</keyword>
<keyword evidence="10 14" id="KW-1133">Transmembrane helix</keyword>
<dbReference type="KEGG" id="nmv:NITMOv2_2603"/>
<keyword evidence="6 14" id="KW-0479">Metal-binding</keyword>
<feature type="transmembrane region" description="Helical" evidence="14">
    <location>
        <begin position="107"/>
        <end position="131"/>
    </location>
</feature>
<evidence type="ECO:0000256" key="1">
    <source>
        <dbReference type="ARBA" id="ARBA00004651"/>
    </source>
</evidence>
<feature type="transmembrane region" description="Helical" evidence="14">
    <location>
        <begin position="198"/>
        <end position="229"/>
    </location>
</feature>
<protein>
    <recommendedName>
        <fullName evidence="14">Zinc metalloprotease</fullName>
    </recommendedName>
</protein>
<reference evidence="19 20" key="1">
    <citation type="journal article" date="2015" name="Proc. Natl. Acad. Sci. U.S.A.">
        <title>Expanded metabolic versatility of ubiquitous nitrite-oxidizing bacteria from the genus Nitrospira.</title>
        <authorList>
            <person name="Koch H."/>
            <person name="Lucker S."/>
            <person name="Albertsen M."/>
            <person name="Kitzinger K."/>
            <person name="Herbold C."/>
            <person name="Spieck E."/>
            <person name="Nielsen P.H."/>
            <person name="Wagner M."/>
            <person name="Daims H."/>
        </authorList>
    </citation>
    <scope>NUCLEOTIDE SEQUENCE [LARGE SCALE GENOMIC DNA]</scope>
    <source>
        <strain evidence="19 20">NSP M-1</strain>
    </source>
</reference>
<dbReference type="CDD" id="cd06164">
    <property type="entry name" value="S2P-M50_SpoIVFB_CBS"/>
    <property type="match status" value="1"/>
</dbReference>
<dbReference type="GO" id="GO:0046872">
    <property type="term" value="F:metal ion binding"/>
    <property type="evidence" value="ECO:0007669"/>
    <property type="project" value="UniProtKB-UniRule"/>
</dbReference>
<comment type="cofactor">
    <cofactor evidence="14 16">
        <name>Zn(2+)</name>
        <dbReference type="ChEBI" id="CHEBI:29105"/>
    </cofactor>
    <text evidence="14 16">Binds 1 zinc ion per subunit.</text>
</comment>
<feature type="transmembrane region" description="Helical" evidence="14">
    <location>
        <begin position="72"/>
        <end position="95"/>
    </location>
</feature>
<dbReference type="Proteomes" id="UP000069205">
    <property type="component" value="Chromosome"/>
</dbReference>
<dbReference type="RefSeq" id="WP_053380102.1">
    <property type="nucleotide sequence ID" value="NZ_CP011801.1"/>
</dbReference>
<proteinExistence type="inferred from homology"/>
<evidence type="ECO:0000256" key="9">
    <source>
        <dbReference type="ARBA" id="ARBA00022833"/>
    </source>
</evidence>
<keyword evidence="11 14" id="KW-0482">Metalloprotease</keyword>
<evidence type="ECO:0000256" key="3">
    <source>
        <dbReference type="ARBA" id="ARBA00022475"/>
    </source>
</evidence>
<feature type="active site" evidence="15">
    <location>
        <position position="67"/>
    </location>
</feature>
<evidence type="ECO:0000256" key="7">
    <source>
        <dbReference type="ARBA" id="ARBA00022737"/>
    </source>
</evidence>
<sequence>MQPSLIIGRIAGIHIGLHYSWILIAVLLAGSFVGYFYESNPNWQPRVIWSAAIVITLLFFGSIVLHELAHALVAKAVGIPVRTITLFALGGVANIERDAATPKAEFWMGVAGPVMSGAIGWAAAALASSWGRQAVPALMSPPVAVLVSLSSLNFMLAIFNLIPGFPLDGGRVLRAAVWWVTGNSDRATRLSARVGQGVALALFAFGVWQFLAVDGIGGVWLALLGWFLLDAATASHAQVEVVAGLRGLRVGDVMSSECARVPADTSAQRFADDYVLRTGERCYVVEEEGTATGLITPSDLKQVDRARWPDTPVRLLKRPLHQLRAVSPDTPVVDALETMGKEDVNQLPVMSDGRIEGVLSRRHILHLLQTRLELSM</sequence>
<evidence type="ECO:0000256" key="17">
    <source>
        <dbReference type="PROSITE-ProRule" id="PRU00703"/>
    </source>
</evidence>
<dbReference type="PANTHER" id="PTHR39188:SF3">
    <property type="entry name" value="STAGE IV SPORULATION PROTEIN FB"/>
    <property type="match status" value="1"/>
</dbReference>
<keyword evidence="4 14" id="KW-0645">Protease</keyword>
<feature type="domain" description="CBS" evidence="18">
    <location>
        <begin position="319"/>
        <end position="374"/>
    </location>
</feature>
<keyword evidence="7" id="KW-0677">Repeat</keyword>
<accession>A0A0K2GDI4</accession>
<dbReference type="AlphaFoldDB" id="A0A0K2GDI4"/>
<organism evidence="19 20">
    <name type="scientific">Nitrospira moscoviensis</name>
    <dbReference type="NCBI Taxonomy" id="42253"/>
    <lineage>
        <taxon>Bacteria</taxon>
        <taxon>Pseudomonadati</taxon>
        <taxon>Nitrospirota</taxon>
        <taxon>Nitrospiria</taxon>
        <taxon>Nitrospirales</taxon>
        <taxon>Nitrospiraceae</taxon>
        <taxon>Nitrospira</taxon>
    </lineage>
</organism>
<evidence type="ECO:0000256" key="11">
    <source>
        <dbReference type="ARBA" id="ARBA00023049"/>
    </source>
</evidence>
<dbReference type="InterPro" id="IPR016483">
    <property type="entry name" value="UCP006404_Pept_M50_CBS"/>
</dbReference>
<feature type="transmembrane region" description="Helical" evidence="14">
    <location>
        <begin position="47"/>
        <end position="65"/>
    </location>
</feature>
<evidence type="ECO:0000256" key="13">
    <source>
        <dbReference type="ARBA" id="ARBA00023136"/>
    </source>
</evidence>
<keyword evidence="12 17" id="KW-0129">CBS domain</keyword>
<evidence type="ECO:0000313" key="19">
    <source>
        <dbReference type="EMBL" id="ALA59016.1"/>
    </source>
</evidence>
<dbReference type="InterPro" id="IPR008915">
    <property type="entry name" value="Peptidase_M50"/>
</dbReference>
<comment type="subcellular location">
    <subcellularLocation>
        <location evidence="1 14">Cell membrane</location>
        <topology evidence="1 14">Multi-pass membrane protein</topology>
    </subcellularLocation>
</comment>
<feature type="binding site" evidence="16">
    <location>
        <position position="66"/>
    </location>
    <ligand>
        <name>Zn(2+)</name>
        <dbReference type="ChEBI" id="CHEBI:29105"/>
        <note>catalytic</note>
    </ligand>
</feature>
<keyword evidence="20" id="KW-1185">Reference proteome</keyword>
<evidence type="ECO:0000256" key="4">
    <source>
        <dbReference type="ARBA" id="ARBA00022670"/>
    </source>
</evidence>
<keyword evidence="8 14" id="KW-0378">Hydrolase</keyword>
<dbReference type="GO" id="GO:0006508">
    <property type="term" value="P:proteolysis"/>
    <property type="evidence" value="ECO:0007669"/>
    <property type="project" value="UniProtKB-KW"/>
</dbReference>
<dbReference type="STRING" id="42253.NITMOv2_2603"/>
<name>A0A0K2GDI4_NITMO</name>
<dbReference type="PIRSF" id="PIRSF006404">
    <property type="entry name" value="UCP006404_Pept_M50_CBS"/>
    <property type="match status" value="1"/>
</dbReference>